<dbReference type="AlphaFoldDB" id="A0A4C1SJC5"/>
<gene>
    <name evidence="1" type="ORF">EVAR_72713_1</name>
</gene>
<name>A0A4C1SJC5_EUMVA</name>
<accession>A0A4C1SJC5</accession>
<proteinExistence type="predicted"/>
<reference evidence="1 2" key="1">
    <citation type="journal article" date="2019" name="Commun. Biol.">
        <title>The bagworm genome reveals a unique fibroin gene that provides high tensile strength.</title>
        <authorList>
            <person name="Kono N."/>
            <person name="Nakamura H."/>
            <person name="Ohtoshi R."/>
            <person name="Tomita M."/>
            <person name="Numata K."/>
            <person name="Arakawa K."/>
        </authorList>
    </citation>
    <scope>NUCLEOTIDE SEQUENCE [LARGE SCALE GENOMIC DNA]</scope>
</reference>
<organism evidence="1 2">
    <name type="scientific">Eumeta variegata</name>
    <name type="common">Bagworm moth</name>
    <name type="synonym">Eumeta japonica</name>
    <dbReference type="NCBI Taxonomy" id="151549"/>
    <lineage>
        <taxon>Eukaryota</taxon>
        <taxon>Metazoa</taxon>
        <taxon>Ecdysozoa</taxon>
        <taxon>Arthropoda</taxon>
        <taxon>Hexapoda</taxon>
        <taxon>Insecta</taxon>
        <taxon>Pterygota</taxon>
        <taxon>Neoptera</taxon>
        <taxon>Endopterygota</taxon>
        <taxon>Lepidoptera</taxon>
        <taxon>Glossata</taxon>
        <taxon>Ditrysia</taxon>
        <taxon>Tineoidea</taxon>
        <taxon>Psychidae</taxon>
        <taxon>Oiketicinae</taxon>
        <taxon>Eumeta</taxon>
    </lineage>
</organism>
<dbReference type="EMBL" id="BGZK01003438">
    <property type="protein sequence ID" value="GBP01288.1"/>
    <property type="molecule type" value="Genomic_DNA"/>
</dbReference>
<evidence type="ECO:0000313" key="1">
    <source>
        <dbReference type="EMBL" id="GBP01288.1"/>
    </source>
</evidence>
<dbReference type="OrthoDB" id="6434680at2759"/>
<sequence length="198" mass="23007">MNSHLRRFVLTMFCDIRKIKRKSSPINTACRAGYRKAFYMDDYLQAFPDIETATRTIFEINEIHKAAAFQLRVGPVTSLTHCRDREPEKRAENSLDRRSYRTYARSHLENEIRHVEFSLILNCLAKCVTPCHTEGASRFRRRERRHIFRGSVLVRENQKPPLVVLVTVKVQVAPQTRLDTTRELQAAVMGCRLAFGQA</sequence>
<keyword evidence="2" id="KW-1185">Reference proteome</keyword>
<dbReference type="Proteomes" id="UP000299102">
    <property type="component" value="Unassembled WGS sequence"/>
</dbReference>
<evidence type="ECO:0000313" key="2">
    <source>
        <dbReference type="Proteomes" id="UP000299102"/>
    </source>
</evidence>
<comment type="caution">
    <text evidence="1">The sequence shown here is derived from an EMBL/GenBank/DDBJ whole genome shotgun (WGS) entry which is preliminary data.</text>
</comment>
<protein>
    <submittedName>
        <fullName evidence="1">Uncharacterized protein</fullName>
    </submittedName>
</protein>